<reference evidence="1" key="1">
    <citation type="submission" date="2023-04" db="EMBL/GenBank/DDBJ databases">
        <title>A chromosome-level genome assembly of the parasitoid wasp Eretmocerus hayati.</title>
        <authorList>
            <person name="Zhong Y."/>
            <person name="Liu S."/>
            <person name="Liu Y."/>
        </authorList>
    </citation>
    <scope>NUCLEOTIDE SEQUENCE</scope>
    <source>
        <strain evidence="1">ZJU_SS_LIU_2023</strain>
    </source>
</reference>
<dbReference type="Proteomes" id="UP001239111">
    <property type="component" value="Chromosome 1"/>
</dbReference>
<gene>
    <name evidence="1" type="ORF">QAD02_023712</name>
</gene>
<evidence type="ECO:0000313" key="2">
    <source>
        <dbReference type="Proteomes" id="UP001239111"/>
    </source>
</evidence>
<proteinExistence type="predicted"/>
<organism evidence="1 2">
    <name type="scientific">Eretmocerus hayati</name>
    <dbReference type="NCBI Taxonomy" id="131215"/>
    <lineage>
        <taxon>Eukaryota</taxon>
        <taxon>Metazoa</taxon>
        <taxon>Ecdysozoa</taxon>
        <taxon>Arthropoda</taxon>
        <taxon>Hexapoda</taxon>
        <taxon>Insecta</taxon>
        <taxon>Pterygota</taxon>
        <taxon>Neoptera</taxon>
        <taxon>Endopterygota</taxon>
        <taxon>Hymenoptera</taxon>
        <taxon>Apocrita</taxon>
        <taxon>Proctotrupomorpha</taxon>
        <taxon>Chalcidoidea</taxon>
        <taxon>Aphelinidae</taxon>
        <taxon>Aphelininae</taxon>
        <taxon>Eretmocerus</taxon>
    </lineage>
</organism>
<comment type="caution">
    <text evidence="1">The sequence shown here is derived from an EMBL/GenBank/DDBJ whole genome shotgun (WGS) entry which is preliminary data.</text>
</comment>
<sequence>MKESLIRILETPGLMEMIDQQTRELLQENDIISNVQQTKDWRRILEENDDEEVTILPIDPFIDDAEMRNGMGSAAGSQKLTGVYLSLPFLPQHMANKNACIIVLALFYAKLLELFGTRAVYSRIISDFNDLIKDGLVIKTNSGIRRIRFRVTKALGDNLALNQLFGYPCTFSSPGDFLRYCRTCLAPIKLCKVMCSPDENLSRTVENYNELARKPRAVSGLREISAFNDIHGFHVAKNKWQDLMHDLNGGVIPYTIGNILTALIFEFNCFKLTDLNAAIDKFNFGNEQNKPRHLISEYSKKKDNGTGPKKKIKVKQSASEALCLARYLGLIIGHRVPVANEHWHLYLIMRQIIDILTAPSYTRPDLANLRDLIREHNSRYFKLYGFLKPKMHFLLHYVELLLLNGPLINSWSMPFERKNKELRSIATNTSSSINLPWTIAFRVQIDFCGIQNQISQLMPTMKLGAVSNTVDRELRRFENLRHISSNAQVLKSVTLYNKEYTPGSVLLIRVNDEEGPVFGQVHKIYLSNGRVYFLFKKIITFYFYAHYHAYEVEVTDTLSDFINVQLLPSLVQCCLIREGDKEYVATRYRI</sequence>
<name>A0ACC2PX16_9HYME</name>
<accession>A0ACC2PX16</accession>
<evidence type="ECO:0000313" key="1">
    <source>
        <dbReference type="EMBL" id="KAJ8687917.1"/>
    </source>
</evidence>
<protein>
    <submittedName>
        <fullName evidence="1">Uncharacterized protein</fullName>
    </submittedName>
</protein>
<keyword evidence="2" id="KW-1185">Reference proteome</keyword>
<dbReference type="EMBL" id="CM056741">
    <property type="protein sequence ID" value="KAJ8687917.1"/>
    <property type="molecule type" value="Genomic_DNA"/>
</dbReference>